<dbReference type="Pfam" id="PF01381">
    <property type="entry name" value="HTH_3"/>
    <property type="match status" value="1"/>
</dbReference>
<dbReference type="SMART" id="SM00530">
    <property type="entry name" value="HTH_XRE"/>
    <property type="match status" value="1"/>
</dbReference>
<dbReference type="PANTHER" id="PTHR40661">
    <property type="match status" value="1"/>
</dbReference>
<dbReference type="SUPFAM" id="SSF47413">
    <property type="entry name" value="lambda repressor-like DNA-binding domains"/>
    <property type="match status" value="1"/>
</dbReference>
<dbReference type="Gene3D" id="1.10.260.40">
    <property type="entry name" value="lambda repressor-like DNA-binding domains"/>
    <property type="match status" value="1"/>
</dbReference>
<evidence type="ECO:0000256" key="2">
    <source>
        <dbReference type="ARBA" id="ARBA00023125"/>
    </source>
</evidence>
<sequence>MSYNKSESVARKKPTRIISEEQINRFGERLRMAMNGMSNNAFAKQCGWSEKVIRNYLNGDTYPSLDRLAVIANVSGCSIGWLASGENDETSDFMTNEEPEVTKSSHATPEQQQLWKEILDRMTPTEREAVLDKVFRQGINTLLSTTQTGKPTSGGQFPWSEDAPEKLGVSNHALVVAHMYESLSIEERKSFLESLEEEAQEPASHHVSSKNKAS</sequence>
<feature type="region of interest" description="Disordered" evidence="4">
    <location>
        <begin position="194"/>
        <end position="214"/>
    </location>
</feature>
<accession>A0A2D0JSU6</accession>
<dbReference type="RefSeq" id="WP_099113599.1">
    <property type="nucleotide sequence ID" value="NZ_CAWNQI010000084.1"/>
</dbReference>
<dbReference type="CDD" id="cd00093">
    <property type="entry name" value="HTH_XRE"/>
    <property type="match status" value="1"/>
</dbReference>
<dbReference type="PANTHER" id="PTHR40661:SF3">
    <property type="entry name" value="FELS-1 PROPHAGE TRANSCRIPTIONAL REGULATOR"/>
    <property type="match status" value="1"/>
</dbReference>
<proteinExistence type="predicted"/>
<evidence type="ECO:0000259" key="5">
    <source>
        <dbReference type="PROSITE" id="PS50943"/>
    </source>
</evidence>
<gene>
    <name evidence="6" type="ORF">Xmir_01300</name>
</gene>
<reference evidence="6 7" key="1">
    <citation type="journal article" date="2017" name="Nat. Microbiol.">
        <title>Natural product diversity associated with the nematode symbionts Photorhabdus and Xenorhabdus.</title>
        <authorList>
            <person name="Tobias N.J."/>
            <person name="Wolff H."/>
            <person name="Djahanschiri B."/>
            <person name="Grundmann F."/>
            <person name="Kronenwerth M."/>
            <person name="Shi Y.M."/>
            <person name="Simonyi S."/>
            <person name="Grun P."/>
            <person name="Shapiro-Ilan D."/>
            <person name="Pidot S.J."/>
            <person name="Stinear T.P."/>
            <person name="Ebersberger I."/>
            <person name="Bode H.B."/>
        </authorList>
    </citation>
    <scope>NUCLEOTIDE SEQUENCE [LARGE SCALE GENOMIC DNA]</scope>
    <source>
        <strain evidence="6 7">DSM 17902</strain>
    </source>
</reference>
<evidence type="ECO:0000313" key="7">
    <source>
        <dbReference type="Proteomes" id="UP000221980"/>
    </source>
</evidence>
<dbReference type="InterPro" id="IPR001387">
    <property type="entry name" value="Cro/C1-type_HTH"/>
</dbReference>
<evidence type="ECO:0000256" key="3">
    <source>
        <dbReference type="ARBA" id="ARBA00023163"/>
    </source>
</evidence>
<protein>
    <submittedName>
        <fullName evidence="6">Transcriptional regulator</fullName>
    </submittedName>
</protein>
<dbReference type="PROSITE" id="PS50943">
    <property type="entry name" value="HTH_CROC1"/>
    <property type="match status" value="1"/>
</dbReference>
<name>A0A2D0JSU6_9GAMM</name>
<organism evidence="6 7">
    <name type="scientific">Xenorhabdus miraniensis</name>
    <dbReference type="NCBI Taxonomy" id="351674"/>
    <lineage>
        <taxon>Bacteria</taxon>
        <taxon>Pseudomonadati</taxon>
        <taxon>Pseudomonadota</taxon>
        <taxon>Gammaproteobacteria</taxon>
        <taxon>Enterobacterales</taxon>
        <taxon>Morganellaceae</taxon>
        <taxon>Xenorhabdus</taxon>
    </lineage>
</organism>
<dbReference type="AlphaFoldDB" id="A0A2D0JSU6"/>
<dbReference type="GO" id="GO:0003677">
    <property type="term" value="F:DNA binding"/>
    <property type="evidence" value="ECO:0007669"/>
    <property type="project" value="UniProtKB-KW"/>
</dbReference>
<comment type="caution">
    <text evidence="6">The sequence shown here is derived from an EMBL/GenBank/DDBJ whole genome shotgun (WGS) entry which is preliminary data.</text>
</comment>
<dbReference type="Proteomes" id="UP000221980">
    <property type="component" value="Unassembled WGS sequence"/>
</dbReference>
<keyword evidence="3" id="KW-0804">Transcription</keyword>
<dbReference type="EMBL" id="NITZ01000005">
    <property type="protein sequence ID" value="PHM49380.1"/>
    <property type="molecule type" value="Genomic_DNA"/>
</dbReference>
<feature type="domain" description="HTH cro/C1-type" evidence="5">
    <location>
        <begin position="29"/>
        <end position="82"/>
    </location>
</feature>
<dbReference type="InterPro" id="IPR010982">
    <property type="entry name" value="Lambda_DNA-bd_dom_sf"/>
</dbReference>
<keyword evidence="7" id="KW-1185">Reference proteome</keyword>
<evidence type="ECO:0000313" key="6">
    <source>
        <dbReference type="EMBL" id="PHM49380.1"/>
    </source>
</evidence>
<evidence type="ECO:0000256" key="4">
    <source>
        <dbReference type="SAM" id="MobiDB-lite"/>
    </source>
</evidence>
<dbReference type="OrthoDB" id="5959816at2"/>
<keyword evidence="2" id="KW-0238">DNA-binding</keyword>
<keyword evidence="1" id="KW-0805">Transcription regulation</keyword>
<evidence type="ECO:0000256" key="1">
    <source>
        <dbReference type="ARBA" id="ARBA00023015"/>
    </source>
</evidence>